<reference evidence="2 3" key="1">
    <citation type="submission" date="2019-05" db="EMBL/GenBank/DDBJ databases">
        <title>Another draft genome of Portunus trituberculatus and its Hox gene families provides insights of decapod evolution.</title>
        <authorList>
            <person name="Jeong J.-H."/>
            <person name="Song I."/>
            <person name="Kim S."/>
            <person name="Choi T."/>
            <person name="Kim D."/>
            <person name="Ryu S."/>
            <person name="Kim W."/>
        </authorList>
    </citation>
    <scope>NUCLEOTIDE SEQUENCE [LARGE SCALE GENOMIC DNA]</scope>
    <source>
        <tissue evidence="2">Muscle</tissue>
    </source>
</reference>
<dbReference type="EMBL" id="VSRR010011570">
    <property type="protein sequence ID" value="MPC53367.1"/>
    <property type="molecule type" value="Genomic_DNA"/>
</dbReference>
<accession>A0A5B7G736</accession>
<name>A0A5B7G736_PORTR</name>
<dbReference type="AlphaFoldDB" id="A0A5B7G736"/>
<evidence type="ECO:0000256" key="1">
    <source>
        <dbReference type="SAM" id="MobiDB-lite"/>
    </source>
</evidence>
<comment type="caution">
    <text evidence="2">The sequence shown here is derived from an EMBL/GenBank/DDBJ whole genome shotgun (WGS) entry which is preliminary data.</text>
</comment>
<protein>
    <submittedName>
        <fullName evidence="2">Uncharacterized protein</fullName>
    </submittedName>
</protein>
<dbReference type="Proteomes" id="UP000324222">
    <property type="component" value="Unassembled WGS sequence"/>
</dbReference>
<proteinExistence type="predicted"/>
<gene>
    <name evidence="2" type="ORF">E2C01_047256</name>
</gene>
<feature type="region of interest" description="Disordered" evidence="1">
    <location>
        <begin position="1"/>
        <end position="24"/>
    </location>
</feature>
<organism evidence="2 3">
    <name type="scientific">Portunus trituberculatus</name>
    <name type="common">Swimming crab</name>
    <name type="synonym">Neptunus trituberculatus</name>
    <dbReference type="NCBI Taxonomy" id="210409"/>
    <lineage>
        <taxon>Eukaryota</taxon>
        <taxon>Metazoa</taxon>
        <taxon>Ecdysozoa</taxon>
        <taxon>Arthropoda</taxon>
        <taxon>Crustacea</taxon>
        <taxon>Multicrustacea</taxon>
        <taxon>Malacostraca</taxon>
        <taxon>Eumalacostraca</taxon>
        <taxon>Eucarida</taxon>
        <taxon>Decapoda</taxon>
        <taxon>Pleocyemata</taxon>
        <taxon>Brachyura</taxon>
        <taxon>Eubrachyura</taxon>
        <taxon>Portunoidea</taxon>
        <taxon>Portunidae</taxon>
        <taxon>Portuninae</taxon>
        <taxon>Portunus</taxon>
    </lineage>
</organism>
<evidence type="ECO:0000313" key="3">
    <source>
        <dbReference type="Proteomes" id="UP000324222"/>
    </source>
</evidence>
<evidence type="ECO:0000313" key="2">
    <source>
        <dbReference type="EMBL" id="MPC53367.1"/>
    </source>
</evidence>
<sequence length="76" mass="8797">MKRYTIDNGMWPMDDKKNPHNFSSRLKSFSIRPKRSREGGERAARFALGPRRNRALNSKASRVVKFMGVISDDARE</sequence>
<keyword evidence="3" id="KW-1185">Reference proteome</keyword>